<dbReference type="GO" id="GO:0000460">
    <property type="term" value="P:maturation of 5.8S rRNA"/>
    <property type="evidence" value="ECO:0007669"/>
    <property type="project" value="TreeGrafter"/>
</dbReference>
<evidence type="ECO:0000313" key="2">
    <source>
        <dbReference type="Proteomes" id="UP000193685"/>
    </source>
</evidence>
<organism evidence="1 2">
    <name type="scientific">Protomyces lactucae-debilis</name>
    <dbReference type="NCBI Taxonomy" id="2754530"/>
    <lineage>
        <taxon>Eukaryota</taxon>
        <taxon>Fungi</taxon>
        <taxon>Dikarya</taxon>
        <taxon>Ascomycota</taxon>
        <taxon>Taphrinomycotina</taxon>
        <taxon>Taphrinomycetes</taxon>
        <taxon>Taphrinales</taxon>
        <taxon>Protomycetaceae</taxon>
        <taxon>Protomyces</taxon>
    </lineage>
</organism>
<dbReference type="PANTHER" id="PTHR15002">
    <property type="entry name" value="RIBOSOMAL BIOGENESIS PROTEIN LAS1L"/>
    <property type="match status" value="1"/>
</dbReference>
<dbReference type="Proteomes" id="UP000193685">
    <property type="component" value="Unassembled WGS sequence"/>
</dbReference>
<proteinExistence type="predicted"/>
<protein>
    <submittedName>
        <fullName evidence="1">Las1-like protein</fullName>
    </submittedName>
</protein>
<accession>A0A1Y2FT43</accession>
<dbReference type="GO" id="GO:0090730">
    <property type="term" value="C:Las1 complex"/>
    <property type="evidence" value="ECO:0007669"/>
    <property type="project" value="InterPro"/>
</dbReference>
<feature type="non-terminal residue" evidence="1">
    <location>
        <position position="144"/>
    </location>
</feature>
<dbReference type="GO" id="GO:0004519">
    <property type="term" value="F:endonuclease activity"/>
    <property type="evidence" value="ECO:0007669"/>
    <property type="project" value="InterPro"/>
</dbReference>
<dbReference type="PANTHER" id="PTHR15002:SF0">
    <property type="entry name" value="RIBOSOMAL BIOGENESIS PROTEIN LAS1L"/>
    <property type="match status" value="1"/>
</dbReference>
<dbReference type="RefSeq" id="XP_040727538.1">
    <property type="nucleotide sequence ID" value="XM_040867525.1"/>
</dbReference>
<dbReference type="GeneID" id="63784124"/>
<dbReference type="STRING" id="56484.A0A1Y2FT43"/>
<gene>
    <name evidence="1" type="ORF">BCR37DRAFT_343773</name>
</gene>
<name>A0A1Y2FT43_PROLT</name>
<dbReference type="EMBL" id="MCFI01000003">
    <property type="protein sequence ID" value="ORY86356.1"/>
    <property type="molecule type" value="Genomic_DNA"/>
</dbReference>
<dbReference type="AlphaFoldDB" id="A0A1Y2FT43"/>
<dbReference type="GO" id="GO:0000470">
    <property type="term" value="P:maturation of LSU-rRNA"/>
    <property type="evidence" value="ECO:0007669"/>
    <property type="project" value="TreeGrafter"/>
</dbReference>
<evidence type="ECO:0000313" key="1">
    <source>
        <dbReference type="EMBL" id="ORY86356.1"/>
    </source>
</evidence>
<dbReference type="OrthoDB" id="10263222at2759"/>
<dbReference type="InterPro" id="IPR007174">
    <property type="entry name" value="Las1"/>
</dbReference>
<keyword evidence="2" id="KW-1185">Reference proteome</keyword>
<reference evidence="1 2" key="1">
    <citation type="submission" date="2016-07" db="EMBL/GenBank/DDBJ databases">
        <title>Pervasive Adenine N6-methylation of Active Genes in Fungi.</title>
        <authorList>
            <consortium name="DOE Joint Genome Institute"/>
            <person name="Mondo S.J."/>
            <person name="Dannebaum R.O."/>
            <person name="Kuo R.C."/>
            <person name="Labutti K."/>
            <person name="Haridas S."/>
            <person name="Kuo A."/>
            <person name="Salamov A."/>
            <person name="Ahrendt S.R."/>
            <person name="Lipzen A."/>
            <person name="Sullivan W."/>
            <person name="Andreopoulos W.B."/>
            <person name="Clum A."/>
            <person name="Lindquist E."/>
            <person name="Daum C."/>
            <person name="Ramamoorthy G.K."/>
            <person name="Gryganskyi A."/>
            <person name="Culley D."/>
            <person name="Magnuson J.K."/>
            <person name="James T.Y."/>
            <person name="O'Malley M.A."/>
            <person name="Stajich J.E."/>
            <person name="Spatafora J.W."/>
            <person name="Visel A."/>
            <person name="Grigoriev I.V."/>
        </authorList>
    </citation>
    <scope>NUCLEOTIDE SEQUENCE [LARGE SCALE GENOMIC DNA]</scope>
    <source>
        <strain evidence="1 2">12-1054</strain>
    </source>
</reference>
<sequence>MRITPWRDQREWERVRDLFYSQDPAMIQLASDRVRAWACRGRVAHAVISTHLLTAALQMRGSSLECRMVLAMALTRFVNGLLDPAQQAEHAISMVALARQLDLPESFVELRHATTHDALPSLVVLKQAAMRARDWLWQHYWQPV</sequence>
<dbReference type="GO" id="GO:0030687">
    <property type="term" value="C:preribosome, large subunit precursor"/>
    <property type="evidence" value="ECO:0007669"/>
    <property type="project" value="TreeGrafter"/>
</dbReference>
<dbReference type="Pfam" id="PF04031">
    <property type="entry name" value="Las1"/>
    <property type="match status" value="1"/>
</dbReference>
<comment type="caution">
    <text evidence="1">The sequence shown here is derived from an EMBL/GenBank/DDBJ whole genome shotgun (WGS) entry which is preliminary data.</text>
</comment>